<evidence type="ECO:0000313" key="11">
    <source>
        <dbReference type="Proteomes" id="UP000680038"/>
    </source>
</evidence>
<dbReference type="SUPFAM" id="SSF56235">
    <property type="entry name" value="N-terminal nucleophile aminohydrolases (Ntn hydrolases)"/>
    <property type="match status" value="1"/>
</dbReference>
<comment type="pathway">
    <text evidence="1">Amino-acid biosynthesis; L-asparagine biosynthesis; L-asparagine from L-aspartate (L-Gln route): step 1/1.</text>
</comment>
<dbReference type="PANTHER" id="PTHR43284:SF1">
    <property type="entry name" value="ASPARAGINE SYNTHETASE"/>
    <property type="match status" value="1"/>
</dbReference>
<dbReference type="PROSITE" id="PS51278">
    <property type="entry name" value="GATASE_TYPE_2"/>
    <property type="match status" value="1"/>
</dbReference>
<dbReference type="InterPro" id="IPR017932">
    <property type="entry name" value="GATase_2_dom"/>
</dbReference>
<keyword evidence="6" id="KW-0315">Glutamine amidotransferase</keyword>
<comment type="similarity">
    <text evidence="2">Belongs to the asparagine synthetase family.</text>
</comment>
<evidence type="ECO:0000256" key="2">
    <source>
        <dbReference type="ARBA" id="ARBA00005752"/>
    </source>
</evidence>
<dbReference type="GO" id="GO:0004066">
    <property type="term" value="F:asparagine synthase (glutamine-hydrolyzing) activity"/>
    <property type="evidence" value="ECO:0007669"/>
    <property type="project" value="UniProtKB-EC"/>
</dbReference>
<evidence type="ECO:0000256" key="3">
    <source>
        <dbReference type="ARBA" id="ARBA00012737"/>
    </source>
</evidence>
<dbReference type="InterPro" id="IPR033738">
    <property type="entry name" value="AsnB_N"/>
</dbReference>
<proteinExistence type="inferred from homology"/>
<dbReference type="CDD" id="cd00712">
    <property type="entry name" value="AsnB"/>
    <property type="match status" value="1"/>
</dbReference>
<accession>A0A916JDG5</accession>
<organism evidence="10 11">
    <name type="scientific">Dyadobacter helix</name>
    <dbReference type="NCBI Taxonomy" id="2822344"/>
    <lineage>
        <taxon>Bacteria</taxon>
        <taxon>Pseudomonadati</taxon>
        <taxon>Bacteroidota</taxon>
        <taxon>Cytophagia</taxon>
        <taxon>Cytophagales</taxon>
        <taxon>Spirosomataceae</taxon>
        <taxon>Dyadobacter</taxon>
    </lineage>
</organism>
<comment type="catalytic activity">
    <reaction evidence="7">
        <text>L-aspartate + L-glutamine + ATP + H2O = L-asparagine + L-glutamate + AMP + diphosphate + H(+)</text>
        <dbReference type="Rhea" id="RHEA:12228"/>
        <dbReference type="ChEBI" id="CHEBI:15377"/>
        <dbReference type="ChEBI" id="CHEBI:15378"/>
        <dbReference type="ChEBI" id="CHEBI:29985"/>
        <dbReference type="ChEBI" id="CHEBI:29991"/>
        <dbReference type="ChEBI" id="CHEBI:30616"/>
        <dbReference type="ChEBI" id="CHEBI:33019"/>
        <dbReference type="ChEBI" id="CHEBI:58048"/>
        <dbReference type="ChEBI" id="CHEBI:58359"/>
        <dbReference type="ChEBI" id="CHEBI:456215"/>
        <dbReference type="EC" id="6.3.5.4"/>
    </reaction>
</comment>
<dbReference type="InterPro" id="IPR014729">
    <property type="entry name" value="Rossmann-like_a/b/a_fold"/>
</dbReference>
<dbReference type="InterPro" id="IPR029055">
    <property type="entry name" value="Ntn_hydrolases_N"/>
</dbReference>
<evidence type="ECO:0000256" key="4">
    <source>
        <dbReference type="ARBA" id="ARBA00022741"/>
    </source>
</evidence>
<evidence type="ECO:0000256" key="5">
    <source>
        <dbReference type="ARBA" id="ARBA00022840"/>
    </source>
</evidence>
<dbReference type="Gene3D" id="3.40.50.620">
    <property type="entry name" value="HUPs"/>
    <property type="match status" value="1"/>
</dbReference>
<dbReference type="GO" id="GO:0005524">
    <property type="term" value="F:ATP binding"/>
    <property type="evidence" value="ECO:0007669"/>
    <property type="project" value="UniProtKB-KW"/>
</dbReference>
<evidence type="ECO:0000259" key="9">
    <source>
        <dbReference type="PROSITE" id="PS51278"/>
    </source>
</evidence>
<dbReference type="Pfam" id="PF13537">
    <property type="entry name" value="GATase_7"/>
    <property type="match status" value="1"/>
</dbReference>
<name>A0A916JDG5_9BACT</name>
<feature type="domain" description="Glutamine amidotransferase type-2" evidence="9">
    <location>
        <begin position="1"/>
        <end position="198"/>
    </location>
</feature>
<keyword evidence="5 8" id="KW-0067">ATP-binding</keyword>
<dbReference type="Proteomes" id="UP000680038">
    <property type="component" value="Unassembled WGS sequence"/>
</dbReference>
<dbReference type="EC" id="6.3.5.4" evidence="3"/>
<comment type="caution">
    <text evidence="10">The sequence shown here is derived from an EMBL/GenBank/DDBJ whole genome shotgun (WGS) entry which is preliminary data.</text>
</comment>
<evidence type="ECO:0000256" key="1">
    <source>
        <dbReference type="ARBA" id="ARBA00005187"/>
    </source>
</evidence>
<evidence type="ECO:0000256" key="6">
    <source>
        <dbReference type="ARBA" id="ARBA00022962"/>
    </source>
</evidence>
<sequence length="617" mass="70639">MPVAQSKVNAILTSLRHRSNDGNGVWIESNVAMGHCLLKVFAQQNFEKQPQTISDCTITADARLDNRDELSTLLGIHRNQLAITADPTIILLAYQRWGDECIKHLEGEFAFAIWNKQNQTLFVATDPIGYRPFYYYNSPDMFIFSSEVKGVVAAKPSPNSFNEESLIEYFYRKGKANITVNMEVFALCGGNSLILRDDKMVISKYWTLESTGKYNFKKDEDWYDCTRELLYRAIEKRLNPEVPTGITLSGGLDSTCIANILSDLLLKKNKPLYAFSSVLPIGHKGIEQDERHYIEIVGRHCPNIIQTYVEALGAGPLSNLDEALDLDETFPNVFFYMDKAILEAAAKKEIRILYNGFGGDYWISNKGNSVIYNLINNGNFGEAFGLIKKLSKKEGKSILHEIRIRYLSHTKLYNGIRSIIKKEESNWQNKTFLHRDFLDNYSVEINKRDNYQTSLGMKQRLETGRIGRTISLLYNRNSWYDMDSSTPLFDKELMEFLIHVPERLFIENGIPRNLIRSAMRHVIPQEIVQRRDKQPYSPGCPTRLINQKEELIQILRNPGKQKISEKYINSNEIIAHISEIIPFAGFGNPSKIIDIRVAQAVIVCYLLDKLHNIGYSV</sequence>
<dbReference type="SUPFAM" id="SSF52402">
    <property type="entry name" value="Adenine nucleotide alpha hydrolases-like"/>
    <property type="match status" value="1"/>
</dbReference>
<dbReference type="GO" id="GO:0006529">
    <property type="term" value="P:asparagine biosynthetic process"/>
    <property type="evidence" value="ECO:0007669"/>
    <property type="project" value="InterPro"/>
</dbReference>
<dbReference type="InterPro" id="IPR001962">
    <property type="entry name" value="Asn_synthase"/>
</dbReference>
<dbReference type="InterPro" id="IPR006426">
    <property type="entry name" value="Asn_synth_AEB"/>
</dbReference>
<dbReference type="AlphaFoldDB" id="A0A916JDG5"/>
<keyword evidence="4 8" id="KW-0547">Nucleotide-binding</keyword>
<reference evidence="10" key="1">
    <citation type="submission" date="2021-04" db="EMBL/GenBank/DDBJ databases">
        <authorList>
            <person name="Rodrigo-Torres L."/>
            <person name="Arahal R. D."/>
            <person name="Lucena T."/>
        </authorList>
    </citation>
    <scope>NUCLEOTIDE SEQUENCE</scope>
    <source>
        <strain evidence="10">CECT 9275</strain>
    </source>
</reference>
<gene>
    <name evidence="10" type="ORF">DYBT9275_03892</name>
</gene>
<keyword evidence="11" id="KW-1185">Reference proteome</keyword>
<dbReference type="PANTHER" id="PTHR43284">
    <property type="entry name" value="ASPARAGINE SYNTHETASE (GLUTAMINE-HYDROLYZING)"/>
    <property type="match status" value="1"/>
</dbReference>
<dbReference type="InterPro" id="IPR051786">
    <property type="entry name" value="ASN_synthetase/amidase"/>
</dbReference>
<dbReference type="EMBL" id="CAJRAF010000002">
    <property type="protein sequence ID" value="CAG5006768.1"/>
    <property type="molecule type" value="Genomic_DNA"/>
</dbReference>
<evidence type="ECO:0000313" key="10">
    <source>
        <dbReference type="EMBL" id="CAG5006768.1"/>
    </source>
</evidence>
<protein>
    <recommendedName>
        <fullName evidence="3">asparagine synthase (glutamine-hydrolyzing)</fullName>
        <ecNumber evidence="3">6.3.5.4</ecNumber>
    </recommendedName>
</protein>
<dbReference type="Pfam" id="PF00733">
    <property type="entry name" value="Asn_synthase"/>
    <property type="match status" value="1"/>
</dbReference>
<feature type="binding site" evidence="8">
    <location>
        <position position="86"/>
    </location>
    <ligand>
        <name>L-glutamine</name>
        <dbReference type="ChEBI" id="CHEBI:58359"/>
    </ligand>
</feature>
<dbReference type="PIRSF" id="PIRSF001589">
    <property type="entry name" value="Asn_synthetase_glu-h"/>
    <property type="match status" value="1"/>
</dbReference>
<evidence type="ECO:0000256" key="8">
    <source>
        <dbReference type="PIRSR" id="PIRSR001589-2"/>
    </source>
</evidence>
<evidence type="ECO:0000256" key="7">
    <source>
        <dbReference type="ARBA" id="ARBA00048741"/>
    </source>
</evidence>
<dbReference type="Gene3D" id="3.60.20.10">
    <property type="entry name" value="Glutamine Phosphoribosylpyrophosphate, subunit 1, domain 1"/>
    <property type="match status" value="1"/>
</dbReference>